<sequence length="70" mass="7961">MRKIAGITILFILFITTIVELLIMSIIMIWNIFIIGSVMAIIGGYKLAMSFVPESKFNQRLNQLKEQNNG</sequence>
<evidence type="ECO:0000256" key="1">
    <source>
        <dbReference type="SAM" id="Phobius"/>
    </source>
</evidence>
<dbReference type="Proteomes" id="UP000259976">
    <property type="component" value="Segment"/>
</dbReference>
<keyword evidence="1" id="KW-1133">Transmembrane helix</keyword>
<reference evidence="2 3" key="1">
    <citation type="journal article" date="2016" name="Curr. Microbiol.">
        <title>Characterization and Complete Genome Sequences of Three N4-Like Roseobacter Phages Isolated from the South China Sea.</title>
        <authorList>
            <person name="Li B."/>
            <person name="Zhang S."/>
            <person name="Long L."/>
            <person name="Huang S."/>
        </authorList>
    </citation>
    <scope>NUCLEOTIDE SEQUENCE [LARGE SCALE GENOMIC DNA]</scope>
</reference>
<feature type="transmembrane region" description="Helical" evidence="1">
    <location>
        <begin position="33"/>
        <end position="52"/>
    </location>
</feature>
<accession>A0A191VYF7</accession>
<keyword evidence="1" id="KW-0472">Membrane</keyword>
<keyword evidence="3" id="KW-1185">Reference proteome</keyword>
<keyword evidence="1" id="KW-0812">Transmembrane</keyword>
<feature type="transmembrane region" description="Helical" evidence="1">
    <location>
        <begin position="7"/>
        <end position="27"/>
    </location>
</feature>
<protein>
    <submittedName>
        <fullName evidence="2">Uncharacterized protein</fullName>
    </submittedName>
</protein>
<evidence type="ECO:0000313" key="2">
    <source>
        <dbReference type="EMBL" id="ANJ20744.1"/>
    </source>
</evidence>
<evidence type="ECO:0000313" key="3">
    <source>
        <dbReference type="Proteomes" id="UP000259976"/>
    </source>
</evidence>
<dbReference type="EMBL" id="KU885989">
    <property type="protein sequence ID" value="ANJ20744.1"/>
    <property type="molecule type" value="Genomic_DNA"/>
</dbReference>
<proteinExistence type="predicted"/>
<organism evidence="2 3">
    <name type="scientific">Roseobacter phage RD-1410W1-01</name>
    <dbReference type="NCBI Taxonomy" id="1815984"/>
    <lineage>
        <taxon>Viruses</taxon>
        <taxon>Duplodnaviria</taxon>
        <taxon>Heunggongvirae</taxon>
        <taxon>Uroviricota</taxon>
        <taxon>Caudoviricetes</taxon>
        <taxon>Schitoviridae</taxon>
        <taxon>Rhodovirinae</taxon>
        <taxon>Aoqinvirus</taxon>
        <taxon>Aoqinvirus RD1410W101</taxon>
    </lineage>
</organism>
<name>A0A191VYF7_9CAUD</name>
<gene>
    <name evidence="2" type="ORF">RDp01_gp10</name>
</gene>